<evidence type="ECO:0000256" key="1">
    <source>
        <dbReference type="ARBA" id="ARBA00005008"/>
    </source>
</evidence>
<dbReference type="InterPro" id="IPR029068">
    <property type="entry name" value="Glyas_Bleomycin-R_OHBP_Dase"/>
</dbReference>
<evidence type="ECO:0000256" key="8">
    <source>
        <dbReference type="ARBA" id="ARBA00030892"/>
    </source>
</evidence>
<dbReference type="CDD" id="cd07233">
    <property type="entry name" value="GlxI_Zn"/>
    <property type="match status" value="2"/>
</dbReference>
<evidence type="ECO:0000313" key="14">
    <source>
        <dbReference type="EMBL" id="RKF81373.1"/>
    </source>
</evidence>
<dbReference type="PROSITE" id="PS51819">
    <property type="entry name" value="VOC"/>
    <property type="match status" value="2"/>
</dbReference>
<feature type="binding site" evidence="12">
    <location>
        <position position="365"/>
    </location>
    <ligand>
        <name>Zn(2+)</name>
        <dbReference type="ChEBI" id="CHEBI:29105"/>
        <note>ligand shared between dimeric partners</note>
    </ligand>
</feature>
<evidence type="ECO:0000256" key="2">
    <source>
        <dbReference type="ARBA" id="ARBA00010363"/>
    </source>
</evidence>
<comment type="similarity">
    <text evidence="2">Belongs to the glyoxalase I family.</text>
</comment>
<dbReference type="EMBL" id="MCBR01002680">
    <property type="protein sequence ID" value="RKF81373.1"/>
    <property type="molecule type" value="Genomic_DNA"/>
</dbReference>
<dbReference type="Pfam" id="PF00903">
    <property type="entry name" value="Glyoxalase"/>
    <property type="match status" value="2"/>
</dbReference>
<feature type="active site" description="Proton donor/acceptor" evidence="11">
    <location>
        <position position="411"/>
    </location>
</feature>
<name>A0A420J3P2_9PEZI</name>
<comment type="cofactor">
    <cofactor evidence="12">
        <name>Zn(2+)</name>
        <dbReference type="ChEBI" id="CHEBI:29105"/>
    </cofactor>
    <text evidence="12">Binds 1 zinc ion per subunit. In the homodimer, two zinc ions are bound between subunits.</text>
</comment>
<feature type="domain" description="VOC" evidence="13">
    <location>
        <begin position="268"/>
        <end position="415"/>
    </location>
</feature>
<dbReference type="InterPro" id="IPR004361">
    <property type="entry name" value="Glyoxalase_1"/>
</dbReference>
<evidence type="ECO:0000256" key="12">
    <source>
        <dbReference type="PIRSR" id="PIRSR604361-3"/>
    </source>
</evidence>
<reference evidence="14 15" key="1">
    <citation type="journal article" date="2018" name="BMC Genomics">
        <title>Comparative genome analyses reveal sequence features reflecting distinct modes of host-adaptation between dicot and monocot powdery mildew.</title>
        <authorList>
            <person name="Wu Y."/>
            <person name="Ma X."/>
            <person name="Pan Z."/>
            <person name="Kale S.D."/>
            <person name="Song Y."/>
            <person name="King H."/>
            <person name="Zhang Q."/>
            <person name="Presley C."/>
            <person name="Deng X."/>
            <person name="Wei C.I."/>
            <person name="Xiao S."/>
        </authorList>
    </citation>
    <scope>NUCLEOTIDE SEQUENCE [LARGE SCALE GENOMIC DNA]</scope>
    <source>
        <strain evidence="14">UCSC1</strain>
    </source>
</reference>
<evidence type="ECO:0000256" key="6">
    <source>
        <dbReference type="ARBA" id="ARBA00023239"/>
    </source>
</evidence>
<dbReference type="Gene3D" id="3.10.180.10">
    <property type="entry name" value="2,3-Dihydroxybiphenyl 1,2-Dioxygenase, domain 1"/>
    <property type="match status" value="2"/>
</dbReference>
<dbReference type="InterPro" id="IPR037523">
    <property type="entry name" value="VOC_core"/>
</dbReference>
<dbReference type="PANTHER" id="PTHR10374:SF30">
    <property type="entry name" value="LACTOYLGLUTATHIONE LYASE"/>
    <property type="match status" value="1"/>
</dbReference>
<keyword evidence="5 12" id="KW-0862">Zinc</keyword>
<dbReference type="InterPro" id="IPR018146">
    <property type="entry name" value="Glyoxalase_1_CS"/>
</dbReference>
<dbReference type="EC" id="4.4.1.5" evidence="3"/>
<evidence type="ECO:0000256" key="10">
    <source>
        <dbReference type="ARBA" id="ARBA00033298"/>
    </source>
</evidence>
<sequence length="424" mass="48454">MVGNMNMMSQFHQQIDVTGSFSSMSWKFLFSNMLNLQASSITSRLSLAVSYSLNRGSLSRVSMQYLSTRAQKFSSHLNKRCLNSCPSYRSLATMASDPSKYKLNYTMIRVKEPNRSSNCTRNSPMFYEFLGMKLVRKYEQPEAKFDLYFMGFDSPESLSHGKHFSDREGLIELTHNYGTEIDPDYAVSTGNVHPHKGFGHTCISVDNIQASCQRLEEAGYPFQKKLNDGSMKNIAFVLDPDGYWVEIIGQKDLDETKNIQETNLSSYRLNHSMIRVKDPVKSLRFYQDVLGMKLISTLENKSANYNLYFLGYTGENASTNQALNENLTSLASREGLLELTWNFGTEADSDFKYHNGNVDPKGYGHICISVDNIENACQRLETMSVTWKKRLTDGRMKNIAFFLDPDNYWIEVIQNENLKDLMTT</sequence>
<evidence type="ECO:0000256" key="11">
    <source>
        <dbReference type="PIRSR" id="PIRSR604361-1"/>
    </source>
</evidence>
<evidence type="ECO:0000256" key="7">
    <source>
        <dbReference type="ARBA" id="ARBA00030291"/>
    </source>
</evidence>
<dbReference type="PROSITE" id="PS00935">
    <property type="entry name" value="GLYOXALASE_I_2"/>
    <property type="match status" value="1"/>
</dbReference>
<feature type="domain" description="VOC" evidence="13">
    <location>
        <begin position="102"/>
        <end position="250"/>
    </location>
</feature>
<dbReference type="Proteomes" id="UP000285405">
    <property type="component" value="Unassembled WGS sequence"/>
</dbReference>
<keyword evidence="6 14" id="KW-0456">Lyase</keyword>
<dbReference type="AlphaFoldDB" id="A0A420J3P2"/>
<dbReference type="SUPFAM" id="SSF54593">
    <property type="entry name" value="Glyoxalase/Bleomycin resistance protein/Dihydroxybiphenyl dioxygenase"/>
    <property type="match status" value="2"/>
</dbReference>
<protein>
    <recommendedName>
        <fullName evidence="3">lactoylglutathione lyase</fullName>
        <ecNumber evidence="3">4.4.1.5</ecNumber>
    </recommendedName>
    <alternativeName>
        <fullName evidence="8">Aldoketomutase</fullName>
    </alternativeName>
    <alternativeName>
        <fullName evidence="7">Ketone-aldehyde mutase</fullName>
    </alternativeName>
    <alternativeName>
        <fullName evidence="9">Methylglyoxalase</fullName>
    </alternativeName>
    <alternativeName>
        <fullName evidence="10">S-D-lactoylglutathione methylglyoxal lyase</fullName>
    </alternativeName>
</protein>
<dbReference type="InterPro" id="IPR004360">
    <property type="entry name" value="Glyas_Fos-R_dOase_dom"/>
</dbReference>
<evidence type="ECO:0000256" key="9">
    <source>
        <dbReference type="ARBA" id="ARBA00032460"/>
    </source>
</evidence>
<dbReference type="OrthoDB" id="16820at2759"/>
<evidence type="ECO:0000313" key="15">
    <source>
        <dbReference type="Proteomes" id="UP000285405"/>
    </source>
</evidence>
<dbReference type="UniPathway" id="UPA00619">
    <property type="reaction ID" value="UER00675"/>
</dbReference>
<dbReference type="GO" id="GO:0046872">
    <property type="term" value="F:metal ion binding"/>
    <property type="evidence" value="ECO:0007669"/>
    <property type="project" value="UniProtKB-KW"/>
</dbReference>
<evidence type="ECO:0000256" key="3">
    <source>
        <dbReference type="ARBA" id="ARBA00012081"/>
    </source>
</evidence>
<comment type="pathway">
    <text evidence="1">Secondary metabolite metabolism; methylglyoxal degradation; (R)-lactate from methylglyoxal: step 1/2.</text>
</comment>
<keyword evidence="4 12" id="KW-0479">Metal-binding</keyword>
<comment type="caution">
    <text evidence="14">The sequence shown here is derived from an EMBL/GenBank/DDBJ whole genome shotgun (WGS) entry which is preliminary data.</text>
</comment>
<dbReference type="GO" id="GO:0004462">
    <property type="term" value="F:lactoylglutathione lyase activity"/>
    <property type="evidence" value="ECO:0007669"/>
    <property type="project" value="UniProtKB-EC"/>
</dbReference>
<accession>A0A420J3P2</accession>
<evidence type="ECO:0000256" key="5">
    <source>
        <dbReference type="ARBA" id="ARBA00022833"/>
    </source>
</evidence>
<dbReference type="PANTHER" id="PTHR10374">
    <property type="entry name" value="LACTOYLGLUTATHIONE LYASE GLYOXALASE I"/>
    <property type="match status" value="1"/>
</dbReference>
<evidence type="ECO:0000259" key="13">
    <source>
        <dbReference type="PROSITE" id="PS51819"/>
    </source>
</evidence>
<feature type="binding site" evidence="12">
    <location>
        <position position="411"/>
    </location>
    <ligand>
        <name>Zn(2+)</name>
        <dbReference type="ChEBI" id="CHEBI:29105"/>
        <note>ligand shared between dimeric partners</note>
    </ligand>
</feature>
<gene>
    <name evidence="14" type="ORF">GcC1_026017</name>
</gene>
<proteinExistence type="inferred from homology"/>
<dbReference type="NCBIfam" id="TIGR00068">
    <property type="entry name" value="glyox_I"/>
    <property type="match status" value="2"/>
</dbReference>
<organism evidence="14 15">
    <name type="scientific">Golovinomyces cichoracearum</name>
    <dbReference type="NCBI Taxonomy" id="62708"/>
    <lineage>
        <taxon>Eukaryota</taxon>
        <taxon>Fungi</taxon>
        <taxon>Dikarya</taxon>
        <taxon>Ascomycota</taxon>
        <taxon>Pezizomycotina</taxon>
        <taxon>Leotiomycetes</taxon>
        <taxon>Erysiphales</taxon>
        <taxon>Erysiphaceae</taxon>
        <taxon>Golovinomyces</taxon>
    </lineage>
</organism>
<evidence type="ECO:0000256" key="4">
    <source>
        <dbReference type="ARBA" id="ARBA00022723"/>
    </source>
</evidence>
<feature type="binding site" evidence="12">
    <location>
        <position position="338"/>
    </location>
    <ligand>
        <name>Zn(2+)</name>
        <dbReference type="ChEBI" id="CHEBI:29105"/>
        <note>ligand shared between dimeric partners</note>
    </ligand>
</feature>